<organism evidence="2 3">
    <name type="scientific">Humicola insolens</name>
    <name type="common">Soft-rot fungus</name>
    <dbReference type="NCBI Taxonomy" id="85995"/>
    <lineage>
        <taxon>Eukaryota</taxon>
        <taxon>Fungi</taxon>
        <taxon>Dikarya</taxon>
        <taxon>Ascomycota</taxon>
        <taxon>Pezizomycotina</taxon>
        <taxon>Sordariomycetes</taxon>
        <taxon>Sordariomycetidae</taxon>
        <taxon>Sordariales</taxon>
        <taxon>Chaetomiaceae</taxon>
        <taxon>Mycothermus</taxon>
    </lineage>
</organism>
<dbReference type="EMBL" id="JAZGSY010000330">
    <property type="protein sequence ID" value="KAL1837094.1"/>
    <property type="molecule type" value="Genomic_DNA"/>
</dbReference>
<dbReference type="Proteomes" id="UP001583172">
    <property type="component" value="Unassembled WGS sequence"/>
</dbReference>
<keyword evidence="1" id="KW-1133">Transmembrane helix</keyword>
<protein>
    <submittedName>
        <fullName evidence="2">Uncharacterized protein</fullName>
    </submittedName>
</protein>
<keyword evidence="1" id="KW-0812">Transmembrane</keyword>
<name>A0ABR3V5P9_HUMIN</name>
<evidence type="ECO:0000313" key="2">
    <source>
        <dbReference type="EMBL" id="KAL1837094.1"/>
    </source>
</evidence>
<proteinExistence type="predicted"/>
<comment type="caution">
    <text evidence="2">The sequence shown here is derived from an EMBL/GenBank/DDBJ whole genome shotgun (WGS) entry which is preliminary data.</text>
</comment>
<reference evidence="2 3" key="1">
    <citation type="journal article" date="2024" name="Commun. Biol.">
        <title>Comparative genomic analysis of thermophilic fungi reveals convergent evolutionary adaptations and gene losses.</title>
        <authorList>
            <person name="Steindorff A.S."/>
            <person name="Aguilar-Pontes M.V."/>
            <person name="Robinson A.J."/>
            <person name="Andreopoulos B."/>
            <person name="LaButti K."/>
            <person name="Kuo A."/>
            <person name="Mondo S."/>
            <person name="Riley R."/>
            <person name="Otillar R."/>
            <person name="Haridas S."/>
            <person name="Lipzen A."/>
            <person name="Grimwood J."/>
            <person name="Schmutz J."/>
            <person name="Clum A."/>
            <person name="Reid I.D."/>
            <person name="Moisan M.C."/>
            <person name="Butler G."/>
            <person name="Nguyen T.T.M."/>
            <person name="Dewar K."/>
            <person name="Conant G."/>
            <person name="Drula E."/>
            <person name="Henrissat B."/>
            <person name="Hansel C."/>
            <person name="Singer S."/>
            <person name="Hutchinson M.I."/>
            <person name="de Vries R.P."/>
            <person name="Natvig D.O."/>
            <person name="Powell A.J."/>
            <person name="Tsang A."/>
            <person name="Grigoriev I.V."/>
        </authorList>
    </citation>
    <scope>NUCLEOTIDE SEQUENCE [LARGE SCALE GENOMIC DNA]</scope>
    <source>
        <strain evidence="2 3">CBS 620.91</strain>
    </source>
</reference>
<keyword evidence="1" id="KW-0472">Membrane</keyword>
<evidence type="ECO:0000256" key="1">
    <source>
        <dbReference type="SAM" id="Phobius"/>
    </source>
</evidence>
<gene>
    <name evidence="2" type="ORF">VTJ49DRAFT_4291</name>
</gene>
<accession>A0ABR3V5P9</accession>
<sequence>MEALAKSPLPSPAVYQDMASEQIVISSWPTLGVGVSAVFGSLCCIAAIFVVIALASRVRKALKAVNLALQLLNIPVTRNPRYH</sequence>
<feature type="transmembrane region" description="Helical" evidence="1">
    <location>
        <begin position="31"/>
        <end position="55"/>
    </location>
</feature>
<evidence type="ECO:0000313" key="3">
    <source>
        <dbReference type="Proteomes" id="UP001583172"/>
    </source>
</evidence>
<keyword evidence="3" id="KW-1185">Reference proteome</keyword>